<dbReference type="Pfam" id="PF08074">
    <property type="entry name" value="CHDCT2"/>
    <property type="match status" value="1"/>
</dbReference>
<evidence type="ECO:0000313" key="3">
    <source>
        <dbReference type="Proteomes" id="UP000663866"/>
    </source>
</evidence>
<sequence>WHRRHDYWLLAGVVTHGYSRWQDIQIDPKFSIINEPFKMDMAKGNFLEMKNKFLARRFKLLEQALVIEEQLRRAAFLGLAMEQTNPALTLSQRFSEVECLAECHQHLSKESLAGNKPANAVLNKGKEIISITDNSLFDYMGLVRWVEYIIKCTVDKLDVYIYIFFAF</sequence>
<feature type="domain" description="CHD C-terminal 2" evidence="1">
    <location>
        <begin position="1"/>
        <end position="125"/>
    </location>
</feature>
<accession>A0A820R915</accession>
<comment type="caution">
    <text evidence="2">The sequence shown here is derived from an EMBL/GenBank/DDBJ whole genome shotgun (WGS) entry which is preliminary data.</text>
</comment>
<protein>
    <recommendedName>
        <fullName evidence="1">CHD C-terminal 2 domain-containing protein</fullName>
    </recommendedName>
</protein>
<name>A0A820R915_9BILA</name>
<organism evidence="2 3">
    <name type="scientific">Rotaria magnacalcarata</name>
    <dbReference type="NCBI Taxonomy" id="392030"/>
    <lineage>
        <taxon>Eukaryota</taxon>
        <taxon>Metazoa</taxon>
        <taxon>Spiralia</taxon>
        <taxon>Gnathifera</taxon>
        <taxon>Rotifera</taxon>
        <taxon>Eurotatoria</taxon>
        <taxon>Bdelloidea</taxon>
        <taxon>Philodinida</taxon>
        <taxon>Philodinidae</taxon>
        <taxon>Rotaria</taxon>
    </lineage>
</organism>
<dbReference type="Proteomes" id="UP000663866">
    <property type="component" value="Unassembled WGS sequence"/>
</dbReference>
<dbReference type="EMBL" id="CAJOBG010043876">
    <property type="protein sequence ID" value="CAF4431588.1"/>
    <property type="molecule type" value="Genomic_DNA"/>
</dbReference>
<gene>
    <name evidence="2" type="ORF">OVN521_LOCUS36732</name>
</gene>
<reference evidence="2" key="1">
    <citation type="submission" date="2021-02" db="EMBL/GenBank/DDBJ databases">
        <authorList>
            <person name="Nowell W R."/>
        </authorList>
    </citation>
    <scope>NUCLEOTIDE SEQUENCE</scope>
</reference>
<keyword evidence="3" id="KW-1185">Reference proteome</keyword>
<feature type="non-terminal residue" evidence="2">
    <location>
        <position position="1"/>
    </location>
</feature>
<proteinExistence type="predicted"/>
<evidence type="ECO:0000259" key="1">
    <source>
        <dbReference type="Pfam" id="PF08074"/>
    </source>
</evidence>
<evidence type="ECO:0000313" key="2">
    <source>
        <dbReference type="EMBL" id="CAF4431588.1"/>
    </source>
</evidence>
<dbReference type="InterPro" id="IPR012957">
    <property type="entry name" value="CHD_C2"/>
</dbReference>
<dbReference type="Gene3D" id="1.10.10.60">
    <property type="entry name" value="Homeodomain-like"/>
    <property type="match status" value="1"/>
</dbReference>
<dbReference type="AlphaFoldDB" id="A0A820R915"/>